<keyword evidence="2" id="KW-1185">Reference proteome</keyword>
<dbReference type="AlphaFoldDB" id="A0A1E4T7X3"/>
<dbReference type="EMBL" id="KV453847">
    <property type="protein sequence ID" value="ODV87860.1"/>
    <property type="molecule type" value="Genomic_DNA"/>
</dbReference>
<reference evidence="2" key="1">
    <citation type="submission" date="2016-04" db="EMBL/GenBank/DDBJ databases">
        <title>Comparative genomics of biotechnologically important yeasts.</title>
        <authorList>
            <consortium name="DOE Joint Genome Institute"/>
            <person name="Riley R."/>
            <person name="Haridas S."/>
            <person name="Wolfe K.H."/>
            <person name="Lopes M.R."/>
            <person name="Hittinger C.T."/>
            <person name="Goker M."/>
            <person name="Salamov A."/>
            <person name="Wisecaver J."/>
            <person name="Long T.M."/>
            <person name="Aerts A.L."/>
            <person name="Barry K."/>
            <person name="Choi C."/>
            <person name="Clum A."/>
            <person name="Coughlan A.Y."/>
            <person name="Deshpande S."/>
            <person name="Douglass A.P."/>
            <person name="Hanson S.J."/>
            <person name="Klenk H.-P."/>
            <person name="Labutti K."/>
            <person name="Lapidus A."/>
            <person name="Lindquist E."/>
            <person name="Lipzen A."/>
            <person name="Meier-Kolthoff J.P."/>
            <person name="Ohm R.A."/>
            <person name="Otillar R.P."/>
            <person name="Pangilinan J."/>
            <person name="Peng Y."/>
            <person name="Rokas A."/>
            <person name="Rosa C.A."/>
            <person name="Scheuner C."/>
            <person name="Sibirny A.A."/>
            <person name="Slot J.C."/>
            <person name="Stielow J.B."/>
            <person name="Sun H."/>
            <person name="Kurtzman C.P."/>
            <person name="Blackwell M."/>
            <person name="Grigoriev I.V."/>
            <person name="Jeffries T.W."/>
        </authorList>
    </citation>
    <scope>NUCLEOTIDE SEQUENCE [LARGE SCALE GENOMIC DNA]</scope>
    <source>
        <strain evidence="2">NRRL YB-2248</strain>
    </source>
</reference>
<evidence type="ECO:0000313" key="2">
    <source>
        <dbReference type="Proteomes" id="UP000094801"/>
    </source>
</evidence>
<dbReference type="InterPro" id="IPR025204">
    <property type="entry name" value="CENP-L"/>
</dbReference>
<dbReference type="Proteomes" id="UP000094801">
    <property type="component" value="Unassembled WGS sequence"/>
</dbReference>
<proteinExistence type="predicted"/>
<gene>
    <name evidence="1" type="ORF">CANARDRAFT_53198</name>
</gene>
<dbReference type="OrthoDB" id="3995864at2759"/>
<name>A0A1E4T7X3_9ASCO</name>
<accession>A0A1E4T7X3</accession>
<protein>
    <submittedName>
        <fullName evidence="1">Uncharacterized protein</fullName>
    </submittedName>
</protein>
<organism evidence="1 2">
    <name type="scientific">[Candida] arabinofermentans NRRL YB-2248</name>
    <dbReference type="NCBI Taxonomy" id="983967"/>
    <lineage>
        <taxon>Eukaryota</taxon>
        <taxon>Fungi</taxon>
        <taxon>Dikarya</taxon>
        <taxon>Ascomycota</taxon>
        <taxon>Saccharomycotina</taxon>
        <taxon>Pichiomycetes</taxon>
        <taxon>Pichiales</taxon>
        <taxon>Pichiaceae</taxon>
        <taxon>Ogataea</taxon>
        <taxon>Ogataea/Candida clade</taxon>
    </lineage>
</organism>
<sequence>MSKIFLNSTFKVFKLQYIPDAQGSVIDRICYDELQYNPEIDLIRKKLVNTILVEELYKGHDFIRGSSLIPSTSRLYNNGRKDAKEIPDFGEVYSQLQIRVKINQLEHSDRVLKIGHFRFKLPKIIPAQLLILIETEPGVILVLTKIQPKLLSVIVDHFINSLGCLMNSLNLPSSLLKELLNETVKGVESNRVGDLELSFNGIPTSNGTLNSLLINVQHQDIGKFDDGESFVESLYDHLRKQTAVDFNQLSLRKIRCRLFFMMSEGKIRFTSDMSFLPDPQSYDDDRPTIWVVMFQLCDLCK</sequence>
<dbReference type="Pfam" id="PF13092">
    <property type="entry name" value="CENP-L"/>
    <property type="match status" value="1"/>
</dbReference>
<evidence type="ECO:0000313" key="1">
    <source>
        <dbReference type="EMBL" id="ODV87860.1"/>
    </source>
</evidence>